<keyword evidence="2" id="KW-1185">Reference proteome</keyword>
<evidence type="ECO:0000313" key="1">
    <source>
        <dbReference type="EMBL" id="SHO72705.1"/>
    </source>
</evidence>
<dbReference type="EMBL" id="FRYK01000001">
    <property type="protein sequence ID" value="SHO72705.1"/>
    <property type="molecule type" value="Genomic_DNA"/>
</dbReference>
<name>A0A1M7ZV01_9FLAO</name>
<accession>A0A1M7ZV01</accession>
<gene>
    <name evidence="1" type="ORF">SAMN05443547_1043</name>
</gene>
<dbReference type="AlphaFoldDB" id="A0A1M7ZV01"/>
<protein>
    <recommendedName>
        <fullName evidence="3">Cold shock protein, CspA family</fullName>
    </recommendedName>
</protein>
<evidence type="ECO:0008006" key="3">
    <source>
        <dbReference type="Google" id="ProtNLM"/>
    </source>
</evidence>
<dbReference type="Proteomes" id="UP000184611">
    <property type="component" value="Unassembled WGS sequence"/>
</dbReference>
<reference evidence="2" key="1">
    <citation type="submission" date="2016-12" db="EMBL/GenBank/DDBJ databases">
        <authorList>
            <person name="Varghese N."/>
            <person name="Submissions S."/>
        </authorList>
    </citation>
    <scope>NUCLEOTIDE SEQUENCE [LARGE SCALE GENOMIC DNA]</scope>
    <source>
        <strain evidence="2">DSM 18830</strain>
    </source>
</reference>
<dbReference type="OrthoDB" id="711907at2"/>
<evidence type="ECO:0000313" key="2">
    <source>
        <dbReference type="Proteomes" id="UP000184611"/>
    </source>
</evidence>
<dbReference type="STRING" id="416016.SAMN05443547_1043"/>
<proteinExistence type="predicted"/>
<dbReference type="RefSeq" id="WP_026725983.1">
    <property type="nucleotide sequence ID" value="NZ_CBCSEA010000002.1"/>
</dbReference>
<sequence>MSKDKKGVYTGIIEKDADGNYFCGEYLLDYQYTEKNFKVGDEINIKSVIVNPSDKSYNQYPKKSRNFFLANEKE</sequence>
<organism evidence="1 2">
    <name type="scientific">Flavobacterium cucumis</name>
    <dbReference type="NCBI Taxonomy" id="416016"/>
    <lineage>
        <taxon>Bacteria</taxon>
        <taxon>Pseudomonadati</taxon>
        <taxon>Bacteroidota</taxon>
        <taxon>Flavobacteriia</taxon>
        <taxon>Flavobacteriales</taxon>
        <taxon>Flavobacteriaceae</taxon>
        <taxon>Flavobacterium</taxon>
    </lineage>
</organism>